<organism evidence="2 3">
    <name type="scientific">Acaulospora morrowiae</name>
    <dbReference type="NCBI Taxonomy" id="94023"/>
    <lineage>
        <taxon>Eukaryota</taxon>
        <taxon>Fungi</taxon>
        <taxon>Fungi incertae sedis</taxon>
        <taxon>Mucoromycota</taxon>
        <taxon>Glomeromycotina</taxon>
        <taxon>Glomeromycetes</taxon>
        <taxon>Diversisporales</taxon>
        <taxon>Acaulosporaceae</taxon>
        <taxon>Acaulospora</taxon>
    </lineage>
</organism>
<proteinExistence type="predicted"/>
<reference evidence="2" key="1">
    <citation type="submission" date="2021-06" db="EMBL/GenBank/DDBJ databases">
        <authorList>
            <person name="Kallberg Y."/>
            <person name="Tangrot J."/>
            <person name="Rosling A."/>
        </authorList>
    </citation>
    <scope>NUCLEOTIDE SEQUENCE</scope>
    <source>
        <strain evidence="2">CL551</strain>
    </source>
</reference>
<evidence type="ECO:0000256" key="1">
    <source>
        <dbReference type="SAM" id="Coils"/>
    </source>
</evidence>
<sequence length="91" mass="10494">EASNDNEQTNKLTINFDTGTHKENSIILIEELLTLIEPTQEKKIEKKIEKLEMNDELAAEQVEQIKDMLKQGHNMFAQSISELDCIKIVEH</sequence>
<name>A0A9N9CEK4_9GLOM</name>
<evidence type="ECO:0000313" key="3">
    <source>
        <dbReference type="Proteomes" id="UP000789342"/>
    </source>
</evidence>
<evidence type="ECO:0000313" key="2">
    <source>
        <dbReference type="EMBL" id="CAG8600709.1"/>
    </source>
</evidence>
<gene>
    <name evidence="2" type="ORF">AMORRO_LOCUS7772</name>
</gene>
<protein>
    <submittedName>
        <fullName evidence="2">14858_t:CDS:1</fullName>
    </submittedName>
</protein>
<feature type="non-terminal residue" evidence="2">
    <location>
        <position position="1"/>
    </location>
</feature>
<comment type="caution">
    <text evidence="2">The sequence shown here is derived from an EMBL/GenBank/DDBJ whole genome shotgun (WGS) entry which is preliminary data.</text>
</comment>
<keyword evidence="3" id="KW-1185">Reference proteome</keyword>
<dbReference type="Proteomes" id="UP000789342">
    <property type="component" value="Unassembled WGS sequence"/>
</dbReference>
<dbReference type="AlphaFoldDB" id="A0A9N9CEK4"/>
<dbReference type="EMBL" id="CAJVPV010006140">
    <property type="protein sequence ID" value="CAG8600709.1"/>
    <property type="molecule type" value="Genomic_DNA"/>
</dbReference>
<feature type="coiled-coil region" evidence="1">
    <location>
        <begin position="41"/>
        <end position="68"/>
    </location>
</feature>
<accession>A0A9N9CEK4</accession>
<keyword evidence="1" id="KW-0175">Coiled coil</keyword>